<dbReference type="GO" id="GO:0009977">
    <property type="term" value="F:proton motive force dependent protein transmembrane transporter activity"/>
    <property type="evidence" value="ECO:0007669"/>
    <property type="project" value="TreeGrafter"/>
</dbReference>
<protein>
    <recommendedName>
        <fullName evidence="5">Sec-independent protein translocase protein TatC</fullName>
    </recommendedName>
</protein>
<comment type="subunit">
    <text evidence="5">Forms a complex with TatA.</text>
</comment>
<evidence type="ECO:0000256" key="1">
    <source>
        <dbReference type="ARBA" id="ARBA00004141"/>
    </source>
</evidence>
<dbReference type="Proteomes" id="UP000315289">
    <property type="component" value="Unassembled WGS sequence"/>
</dbReference>
<keyword evidence="5" id="KW-0653">Protein transport</keyword>
<dbReference type="InterPro" id="IPR002033">
    <property type="entry name" value="TatC"/>
</dbReference>
<evidence type="ECO:0000313" key="7">
    <source>
        <dbReference type="Proteomes" id="UP000315289"/>
    </source>
</evidence>
<evidence type="ECO:0000256" key="5">
    <source>
        <dbReference type="HAMAP-Rule" id="MF_00902"/>
    </source>
</evidence>
<feature type="transmembrane region" description="Helical" evidence="5">
    <location>
        <begin position="21"/>
        <end position="46"/>
    </location>
</feature>
<keyword evidence="2 5" id="KW-0812">Transmembrane</keyword>
<keyword evidence="4 5" id="KW-0472">Membrane</keyword>
<dbReference type="HAMAP" id="MF_00902">
    <property type="entry name" value="TatC"/>
    <property type="match status" value="1"/>
</dbReference>
<keyword evidence="3 5" id="KW-1133">Transmembrane helix</keyword>
<keyword evidence="5" id="KW-0811">Translocation</keyword>
<comment type="function">
    <text evidence="5">Part of the twin-arginine translocation (Tat) system that transports large folded proteins containing a characteristic twin-arginine motif in their signal peptide across membranes.</text>
</comment>
<feature type="transmembrane region" description="Helical" evidence="5">
    <location>
        <begin position="94"/>
        <end position="120"/>
    </location>
</feature>
<comment type="subcellular location">
    <subcellularLocation>
        <location evidence="5">Cell membrane</location>
        <topology evidence="5">Multi-pass membrane protein</topology>
    </subcellularLocation>
    <subcellularLocation>
        <location evidence="1">Membrane</location>
        <topology evidence="1">Multi-pass membrane protein</topology>
    </subcellularLocation>
</comment>
<dbReference type="PANTHER" id="PTHR30371">
    <property type="entry name" value="SEC-INDEPENDENT PROTEIN TRANSLOCASE PROTEIN TATC"/>
    <property type="match status" value="1"/>
</dbReference>
<organism evidence="6 7">
    <name type="scientific">Candidatus Nitrosocosmicus arcticus</name>
    <dbReference type="NCBI Taxonomy" id="2035267"/>
    <lineage>
        <taxon>Archaea</taxon>
        <taxon>Nitrososphaerota</taxon>
        <taxon>Nitrososphaeria</taxon>
        <taxon>Nitrososphaerales</taxon>
        <taxon>Nitrososphaeraceae</taxon>
        <taxon>Candidatus Nitrosocosmicus</taxon>
    </lineage>
</organism>
<dbReference type="PANTHER" id="PTHR30371:SF0">
    <property type="entry name" value="SEC-INDEPENDENT PROTEIN TRANSLOCASE PROTEIN TATC, CHLOROPLASTIC-RELATED"/>
    <property type="match status" value="1"/>
</dbReference>
<accession>A0A557SXH8</accession>
<dbReference type="AlphaFoldDB" id="A0A557SXH8"/>
<dbReference type="NCBIfam" id="TIGR00945">
    <property type="entry name" value="tatC"/>
    <property type="match status" value="1"/>
</dbReference>
<dbReference type="EMBL" id="VOAH01000003">
    <property type="protein sequence ID" value="TVP41291.1"/>
    <property type="molecule type" value="Genomic_DNA"/>
</dbReference>
<evidence type="ECO:0000256" key="4">
    <source>
        <dbReference type="ARBA" id="ARBA00023136"/>
    </source>
</evidence>
<keyword evidence="5" id="KW-1003">Cell membrane</keyword>
<reference evidence="6 7" key="1">
    <citation type="journal article" date="2019" name="Front. Microbiol.">
        <title>Ammonia Oxidation by the Arctic Terrestrial Thaumarchaeote Candidatus Nitrosocosmicus arcticus Is Stimulated by Increasing Temperatures.</title>
        <authorList>
            <person name="Alves R.J.E."/>
            <person name="Kerou M."/>
            <person name="Zappe A."/>
            <person name="Bittner R."/>
            <person name="Abby S.S."/>
            <person name="Schmidt H.A."/>
            <person name="Pfeifer K."/>
            <person name="Schleper C."/>
        </authorList>
    </citation>
    <scope>NUCLEOTIDE SEQUENCE [LARGE SCALE GENOMIC DNA]</scope>
    <source>
        <strain evidence="6 7">Kfb</strain>
    </source>
</reference>
<gene>
    <name evidence="5 6" type="primary">tatC</name>
    <name evidence="6" type="ORF">NARC_30005</name>
</gene>
<feature type="transmembrane region" description="Helical" evidence="5">
    <location>
        <begin position="215"/>
        <end position="231"/>
    </location>
</feature>
<feature type="transmembrane region" description="Helical" evidence="5">
    <location>
        <begin position="132"/>
        <end position="151"/>
    </location>
</feature>
<name>A0A557SXH8_9ARCH</name>
<dbReference type="GO" id="GO:0043953">
    <property type="term" value="P:protein transport by the Tat complex"/>
    <property type="evidence" value="ECO:0007669"/>
    <property type="project" value="UniProtKB-UniRule"/>
</dbReference>
<sequence length="267" mass="30363">MVIKIAEDKPFEKLVNELRVRVIRICIIMIMIVLVCMTLGVAAINIDGHHLLVLYPDAFNSLAVQIITQIKNDLLPDNVNLVQTTPGQAFTAQIYVAMIIGIVGSIPVILVELFAFLNPALHYYEKKTIKRIVIPTVFLFVIGSLFAYYIVIPYTLDFLYKYGQSMGVIPFFEITSFIMFVVNLLIIFGFTYQLPIIMWAITKIGIVKPNFWRNNFRYMIIILVVIGALLTPDGSGITMWFIVGPMMLLYVIGIITIQIDLRISKYN</sequence>
<comment type="caution">
    <text evidence="6">The sequence shown here is derived from an EMBL/GenBank/DDBJ whole genome shotgun (WGS) entry which is preliminary data.</text>
</comment>
<dbReference type="OrthoDB" id="15305at2157"/>
<evidence type="ECO:0000256" key="3">
    <source>
        <dbReference type="ARBA" id="ARBA00022989"/>
    </source>
</evidence>
<evidence type="ECO:0000256" key="2">
    <source>
        <dbReference type="ARBA" id="ARBA00022692"/>
    </source>
</evidence>
<dbReference type="Pfam" id="PF00902">
    <property type="entry name" value="TatC"/>
    <property type="match status" value="1"/>
</dbReference>
<dbReference type="RefSeq" id="WP_144728678.1">
    <property type="nucleotide sequence ID" value="NZ_ML675579.1"/>
</dbReference>
<comment type="similarity">
    <text evidence="5">Belongs to the TatC family.</text>
</comment>
<dbReference type="GO" id="GO:0033281">
    <property type="term" value="C:TAT protein transport complex"/>
    <property type="evidence" value="ECO:0007669"/>
    <property type="project" value="UniProtKB-UniRule"/>
</dbReference>
<feature type="transmembrane region" description="Helical" evidence="5">
    <location>
        <begin position="171"/>
        <end position="194"/>
    </location>
</feature>
<dbReference type="GO" id="GO:0065002">
    <property type="term" value="P:intracellular protein transmembrane transport"/>
    <property type="evidence" value="ECO:0007669"/>
    <property type="project" value="TreeGrafter"/>
</dbReference>
<evidence type="ECO:0000313" key="6">
    <source>
        <dbReference type="EMBL" id="TVP41291.1"/>
    </source>
</evidence>
<keyword evidence="7" id="KW-1185">Reference proteome</keyword>
<feature type="transmembrane region" description="Helical" evidence="5">
    <location>
        <begin position="237"/>
        <end position="257"/>
    </location>
</feature>
<keyword evidence="5" id="KW-0813">Transport</keyword>
<dbReference type="PRINTS" id="PR01840">
    <property type="entry name" value="TATCFAMILY"/>
</dbReference>
<proteinExistence type="inferred from homology"/>